<dbReference type="InterPro" id="IPR009057">
    <property type="entry name" value="Homeodomain-like_sf"/>
</dbReference>
<dbReference type="InParanoid" id="A0A3N0VEG2"/>
<dbReference type="PANTHER" id="PTHR47894">
    <property type="entry name" value="HTH-TYPE TRANSCRIPTIONAL REGULATOR GADX"/>
    <property type="match status" value="1"/>
</dbReference>
<dbReference type="InterPro" id="IPR032687">
    <property type="entry name" value="AraC-type_N"/>
</dbReference>
<dbReference type="PROSITE" id="PS01124">
    <property type="entry name" value="HTH_ARAC_FAMILY_2"/>
    <property type="match status" value="1"/>
</dbReference>
<name>A0A3N0VEG2_9GAMM</name>
<evidence type="ECO:0000313" key="6">
    <source>
        <dbReference type="EMBL" id="ROH91081.1"/>
    </source>
</evidence>
<keyword evidence="7" id="KW-1185">Reference proteome</keyword>
<organism evidence="6 7">
    <name type="scientific">Stagnimonas aquatica</name>
    <dbReference type="NCBI Taxonomy" id="2689987"/>
    <lineage>
        <taxon>Bacteria</taxon>
        <taxon>Pseudomonadati</taxon>
        <taxon>Pseudomonadota</taxon>
        <taxon>Gammaproteobacteria</taxon>
        <taxon>Nevskiales</taxon>
        <taxon>Nevskiaceae</taxon>
        <taxon>Stagnimonas</taxon>
    </lineage>
</organism>
<dbReference type="SMART" id="SM00342">
    <property type="entry name" value="HTH_ARAC"/>
    <property type="match status" value="1"/>
</dbReference>
<evidence type="ECO:0000256" key="1">
    <source>
        <dbReference type="ARBA" id="ARBA00023015"/>
    </source>
</evidence>
<comment type="caution">
    <text evidence="6">The sequence shown here is derived from an EMBL/GenBank/DDBJ whole genome shotgun (WGS) entry which is preliminary data.</text>
</comment>
<proteinExistence type="predicted"/>
<protein>
    <submittedName>
        <fullName evidence="6">AraC family transcriptional regulator</fullName>
    </submittedName>
</protein>
<dbReference type="Pfam" id="PF12833">
    <property type="entry name" value="HTH_18"/>
    <property type="match status" value="1"/>
</dbReference>
<keyword evidence="3" id="KW-0804">Transcription</keyword>
<dbReference type="GO" id="GO:0003700">
    <property type="term" value="F:DNA-binding transcription factor activity"/>
    <property type="evidence" value="ECO:0007669"/>
    <property type="project" value="InterPro"/>
</dbReference>
<dbReference type="AlphaFoldDB" id="A0A3N0VEG2"/>
<reference evidence="6 7" key="1">
    <citation type="submission" date="2018-10" db="EMBL/GenBank/DDBJ databases">
        <authorList>
            <person name="Chen W.-M."/>
        </authorList>
    </citation>
    <scope>NUCLEOTIDE SEQUENCE [LARGE SCALE GENOMIC DNA]</scope>
    <source>
        <strain evidence="6 7">THS-13</strain>
    </source>
</reference>
<dbReference type="PANTHER" id="PTHR47894:SF1">
    <property type="entry name" value="HTH-TYPE TRANSCRIPTIONAL REGULATOR VQSM"/>
    <property type="match status" value="1"/>
</dbReference>
<dbReference type="SUPFAM" id="SSF46689">
    <property type="entry name" value="Homeodomain-like"/>
    <property type="match status" value="1"/>
</dbReference>
<feature type="region of interest" description="Disordered" evidence="4">
    <location>
        <begin position="252"/>
        <end position="271"/>
    </location>
</feature>
<dbReference type="GO" id="GO:0000976">
    <property type="term" value="F:transcription cis-regulatory region binding"/>
    <property type="evidence" value="ECO:0007669"/>
    <property type="project" value="TreeGrafter"/>
</dbReference>
<evidence type="ECO:0000256" key="4">
    <source>
        <dbReference type="SAM" id="MobiDB-lite"/>
    </source>
</evidence>
<feature type="domain" description="HTH araC/xylS-type" evidence="5">
    <location>
        <begin position="557"/>
        <end position="654"/>
    </location>
</feature>
<dbReference type="Pfam" id="PF12625">
    <property type="entry name" value="Arabinose_bd"/>
    <property type="match status" value="1"/>
</dbReference>
<evidence type="ECO:0000313" key="7">
    <source>
        <dbReference type="Proteomes" id="UP000282106"/>
    </source>
</evidence>
<dbReference type="PRINTS" id="PR00032">
    <property type="entry name" value="HTHARAC"/>
</dbReference>
<keyword evidence="2" id="KW-0238">DNA-binding</keyword>
<evidence type="ECO:0000256" key="3">
    <source>
        <dbReference type="ARBA" id="ARBA00023163"/>
    </source>
</evidence>
<dbReference type="Gene3D" id="1.10.10.60">
    <property type="entry name" value="Homeodomain-like"/>
    <property type="match status" value="1"/>
</dbReference>
<keyword evidence="1" id="KW-0805">Transcription regulation</keyword>
<dbReference type="EMBL" id="RJVO01000003">
    <property type="protein sequence ID" value="ROH91081.1"/>
    <property type="molecule type" value="Genomic_DNA"/>
</dbReference>
<dbReference type="InterPro" id="IPR020449">
    <property type="entry name" value="Tscrpt_reg_AraC-type_HTH"/>
</dbReference>
<dbReference type="GO" id="GO:0005829">
    <property type="term" value="C:cytosol"/>
    <property type="evidence" value="ECO:0007669"/>
    <property type="project" value="TreeGrafter"/>
</dbReference>
<evidence type="ECO:0000259" key="5">
    <source>
        <dbReference type="PROSITE" id="PS01124"/>
    </source>
</evidence>
<dbReference type="Proteomes" id="UP000282106">
    <property type="component" value="Unassembled WGS sequence"/>
</dbReference>
<sequence length="665" mass="71095">MPFLHPRTPFAAGRGIGFGGVDRRLAGGQPQFVLLGLVLEQRLGVADLEGIVEVDGVLVVVDVAAALEHETARIGLPVDDRVVRRAVAELVDEVVLARVAEQGLLLDGRATAIAGDQAGAGAGAVPAAEQDTHRRVSGAALGPGRTAGMRLGVGVGGLGENPVAVDAATECFPGLPQLGVVLAAVGGQHEAPAFGGVGHAAGQMAGPAEIQLGLHPSGEVRLVVGKAAAPGVATAGGIDRALVVARTGCQDQTQRRDHRRGGPVVVHRSLSRDGTPSPWLAVARGILARPALQREGPRCQDGCHIGPRPRGPFAPNRMKLEDLHKPAVPVAYGRLILEVAGKLGVSAESLLDGQGIAPELLDNPEARLSMLQANNLLYRALRRSGNPALGYEIGLHSGLTTHGFIGYGLMSHRSLREGVGFGARFLQLRLPNLSLRLFEDGEQGVIEVRETLPLGSVRQCMLDLFLVGIWQMANYFAPEEMRNRAELCFDTPEPAYYARYRDRLPPARFAMPANQLRFPARVLDLPLRTADPITAQLVTRQCEQELSRLGYAKDLLVQVRALLVGRNGEYPDLEQLAAALHVSSRTLKRRLQDHGLSFQALLDEVRRRDALDLLADPTLGIEEIARRIGYGDPANFTRAFRRWTGQSPSAFRRISLGPVAAESSG</sequence>
<evidence type="ECO:0000256" key="2">
    <source>
        <dbReference type="ARBA" id="ARBA00023125"/>
    </source>
</evidence>
<gene>
    <name evidence="6" type="ORF">ED208_08950</name>
</gene>
<accession>A0A3N0VEG2</accession>
<dbReference type="InterPro" id="IPR018060">
    <property type="entry name" value="HTH_AraC"/>
</dbReference>